<feature type="compositionally biased region" description="Acidic residues" evidence="1">
    <location>
        <begin position="225"/>
        <end position="235"/>
    </location>
</feature>
<reference evidence="2" key="1">
    <citation type="submission" date="2022-03" db="EMBL/GenBank/DDBJ databases">
        <authorList>
            <person name="Legras J.-L."/>
            <person name="Devillers H."/>
            <person name="Grondin C."/>
        </authorList>
    </citation>
    <scope>NUCLEOTIDE SEQUENCE</scope>
    <source>
        <strain evidence="2">CLIB 1423</strain>
    </source>
</reference>
<dbReference type="Proteomes" id="UP000837801">
    <property type="component" value="Unassembled WGS sequence"/>
</dbReference>
<accession>A0A9P0QPM8</accession>
<organism evidence="2 3">
    <name type="scientific">[Candida] railenensis</name>
    <dbReference type="NCBI Taxonomy" id="45579"/>
    <lineage>
        <taxon>Eukaryota</taxon>
        <taxon>Fungi</taxon>
        <taxon>Dikarya</taxon>
        <taxon>Ascomycota</taxon>
        <taxon>Saccharomycotina</taxon>
        <taxon>Pichiomycetes</taxon>
        <taxon>Debaryomycetaceae</taxon>
        <taxon>Kurtzmaniella</taxon>
    </lineage>
</organism>
<feature type="region of interest" description="Disordered" evidence="1">
    <location>
        <begin position="326"/>
        <end position="345"/>
    </location>
</feature>
<evidence type="ECO:0000313" key="3">
    <source>
        <dbReference type="Proteomes" id="UP000837801"/>
    </source>
</evidence>
<gene>
    <name evidence="2" type="ORF">CLIB1423_06S03334</name>
</gene>
<dbReference type="OrthoDB" id="4026822at2759"/>
<feature type="compositionally biased region" description="Acidic residues" evidence="1">
    <location>
        <begin position="203"/>
        <end position="214"/>
    </location>
</feature>
<evidence type="ECO:0000256" key="1">
    <source>
        <dbReference type="SAM" id="MobiDB-lite"/>
    </source>
</evidence>
<dbReference type="EMBL" id="CAKXYY010000006">
    <property type="protein sequence ID" value="CAH2352302.1"/>
    <property type="molecule type" value="Genomic_DNA"/>
</dbReference>
<protein>
    <submittedName>
        <fullName evidence="2">Uncharacterized protein</fullName>
    </submittedName>
</protein>
<feature type="compositionally biased region" description="Low complexity" evidence="1">
    <location>
        <begin position="95"/>
        <end position="104"/>
    </location>
</feature>
<feature type="compositionally biased region" description="Acidic residues" evidence="1">
    <location>
        <begin position="131"/>
        <end position="145"/>
    </location>
</feature>
<name>A0A9P0QPM8_9ASCO</name>
<keyword evidence="3" id="KW-1185">Reference proteome</keyword>
<feature type="region of interest" description="Disordered" evidence="1">
    <location>
        <begin position="95"/>
        <end position="146"/>
    </location>
</feature>
<sequence>MTIDNDLWDIMSSSSSRKPNKQSGSSIFNVNLPKKRPKSKIHIHGLNNESEDFLDLIGRSTKKKRIEDEIQIELNKKKDRPPLGKKIDLMSMSSLLSSQESQSKSQREPLTLNRATSHTNDGVKSDKVQSENEEEIAGEDDNEDDIQMKIVTEDRRSKDALGISSDNAAVQLEAYPEQNSILGGILNYEKQVIPEESVNNTQENEEEEEEEEEVKETVHQRDADGDYNEADDIEDLPVSTNSLSPDLIDDSEDEPDIIIPSTEVMEQLSSQIRRSHDEVPNQTHDDFDHSVPATSVIQGAQKEAPNSTKYKQIDLVPAISKESTAKNISPDFDTETSERQSKGTSSIKVTKVTIPKKAKVSLASLCSKTNNSQISHRVGLSKKFRVDSLHNYLTK</sequence>
<evidence type="ECO:0000313" key="2">
    <source>
        <dbReference type="EMBL" id="CAH2352302.1"/>
    </source>
</evidence>
<feature type="region of interest" description="Disordered" evidence="1">
    <location>
        <begin position="1"/>
        <end position="44"/>
    </location>
</feature>
<feature type="compositionally biased region" description="Basic residues" evidence="1">
    <location>
        <begin position="33"/>
        <end position="43"/>
    </location>
</feature>
<dbReference type="AlphaFoldDB" id="A0A9P0QPM8"/>
<feature type="compositionally biased region" description="Low complexity" evidence="1">
    <location>
        <begin position="12"/>
        <end position="26"/>
    </location>
</feature>
<feature type="compositionally biased region" description="Basic and acidic residues" evidence="1">
    <location>
        <begin position="215"/>
        <end position="224"/>
    </location>
</feature>
<proteinExistence type="predicted"/>
<comment type="caution">
    <text evidence="2">The sequence shown here is derived from an EMBL/GenBank/DDBJ whole genome shotgun (WGS) entry which is preliminary data.</text>
</comment>
<feature type="compositionally biased region" description="Basic and acidic residues" evidence="1">
    <location>
        <begin position="121"/>
        <end position="130"/>
    </location>
</feature>
<feature type="region of interest" description="Disordered" evidence="1">
    <location>
        <begin position="197"/>
        <end position="254"/>
    </location>
</feature>